<protein>
    <submittedName>
        <fullName evidence="2">Uncharacterized protein</fullName>
    </submittedName>
</protein>
<keyword evidence="3" id="KW-1185">Reference proteome</keyword>
<evidence type="ECO:0000256" key="1">
    <source>
        <dbReference type="SAM" id="MobiDB-lite"/>
    </source>
</evidence>
<sequence length="156" mass="18536">MMVEHFIVEICIYSNRVVDVLYEKCCCQLECCLEDFFNTNTNAIGQFGSVYLAEYTQRKMLFCFDPYFRGADGMCMPVYQCIPTLSLIELMTHNFDNKNTVFKLHALKVCKIHRDPGSDPEMFAELMKQLLYEYERDESKKRRKKFEEDRKADVER</sequence>
<proteinExistence type="predicted"/>
<dbReference type="AlphaFoldDB" id="A0A834MMM9"/>
<reference evidence="2" key="1">
    <citation type="submission" date="2020-08" db="EMBL/GenBank/DDBJ databases">
        <title>Genome sequencing and assembly of the red palm weevil Rhynchophorus ferrugineus.</title>
        <authorList>
            <person name="Dias G.B."/>
            <person name="Bergman C.M."/>
            <person name="Manee M."/>
        </authorList>
    </citation>
    <scope>NUCLEOTIDE SEQUENCE</scope>
    <source>
        <strain evidence="2">AA-2017</strain>
        <tissue evidence="2">Whole larva</tissue>
    </source>
</reference>
<comment type="caution">
    <text evidence="2">The sequence shown here is derived from an EMBL/GenBank/DDBJ whole genome shotgun (WGS) entry which is preliminary data.</text>
</comment>
<dbReference type="EMBL" id="JAACXV010000036">
    <property type="protein sequence ID" value="KAF7286155.1"/>
    <property type="molecule type" value="Genomic_DNA"/>
</dbReference>
<evidence type="ECO:0000313" key="3">
    <source>
        <dbReference type="Proteomes" id="UP000625711"/>
    </source>
</evidence>
<organism evidence="2 3">
    <name type="scientific">Rhynchophorus ferrugineus</name>
    <name type="common">Red palm weevil</name>
    <name type="synonym">Curculio ferrugineus</name>
    <dbReference type="NCBI Taxonomy" id="354439"/>
    <lineage>
        <taxon>Eukaryota</taxon>
        <taxon>Metazoa</taxon>
        <taxon>Ecdysozoa</taxon>
        <taxon>Arthropoda</taxon>
        <taxon>Hexapoda</taxon>
        <taxon>Insecta</taxon>
        <taxon>Pterygota</taxon>
        <taxon>Neoptera</taxon>
        <taxon>Endopterygota</taxon>
        <taxon>Coleoptera</taxon>
        <taxon>Polyphaga</taxon>
        <taxon>Cucujiformia</taxon>
        <taxon>Curculionidae</taxon>
        <taxon>Dryophthorinae</taxon>
        <taxon>Rhynchophorus</taxon>
    </lineage>
</organism>
<dbReference type="Proteomes" id="UP000625711">
    <property type="component" value="Unassembled WGS sequence"/>
</dbReference>
<gene>
    <name evidence="2" type="ORF">GWI33_007401</name>
</gene>
<dbReference type="OrthoDB" id="8062037at2759"/>
<accession>A0A834MMM9</accession>
<evidence type="ECO:0000313" key="2">
    <source>
        <dbReference type="EMBL" id="KAF7286155.1"/>
    </source>
</evidence>
<feature type="region of interest" description="Disordered" evidence="1">
    <location>
        <begin position="137"/>
        <end position="156"/>
    </location>
</feature>
<name>A0A834MMM9_RHYFE</name>